<dbReference type="PANTHER" id="PTHR34835">
    <property type="entry name" value="OS07G0283600 PROTEIN-RELATED"/>
    <property type="match status" value="1"/>
</dbReference>
<name>A0A8J5WE48_ZIZPA</name>
<organism evidence="3 4">
    <name type="scientific">Zizania palustris</name>
    <name type="common">Northern wild rice</name>
    <dbReference type="NCBI Taxonomy" id="103762"/>
    <lineage>
        <taxon>Eukaryota</taxon>
        <taxon>Viridiplantae</taxon>
        <taxon>Streptophyta</taxon>
        <taxon>Embryophyta</taxon>
        <taxon>Tracheophyta</taxon>
        <taxon>Spermatophyta</taxon>
        <taxon>Magnoliopsida</taxon>
        <taxon>Liliopsida</taxon>
        <taxon>Poales</taxon>
        <taxon>Poaceae</taxon>
        <taxon>BOP clade</taxon>
        <taxon>Oryzoideae</taxon>
        <taxon>Oryzeae</taxon>
        <taxon>Zizaniinae</taxon>
        <taxon>Zizania</taxon>
    </lineage>
</organism>
<dbReference type="Proteomes" id="UP000729402">
    <property type="component" value="Unassembled WGS sequence"/>
</dbReference>
<dbReference type="OrthoDB" id="653429at2759"/>
<proteinExistence type="predicted"/>
<evidence type="ECO:0000256" key="1">
    <source>
        <dbReference type="SAM" id="Coils"/>
    </source>
</evidence>
<protein>
    <submittedName>
        <fullName evidence="3">Uncharacterized protein</fullName>
    </submittedName>
</protein>
<dbReference type="PANTHER" id="PTHR34835:SF71">
    <property type="entry name" value="UBIQUITIN-LIKE PROTEASE FAMILY PROFILE DOMAIN-CONTAINING PROTEIN"/>
    <property type="match status" value="1"/>
</dbReference>
<feature type="region of interest" description="Disordered" evidence="2">
    <location>
        <begin position="355"/>
        <end position="441"/>
    </location>
</feature>
<gene>
    <name evidence="3" type="ORF">GUJ93_ZPchr0010g7278</name>
</gene>
<evidence type="ECO:0000256" key="2">
    <source>
        <dbReference type="SAM" id="MobiDB-lite"/>
    </source>
</evidence>
<keyword evidence="1" id="KW-0175">Coiled coil</keyword>
<comment type="caution">
    <text evidence="3">The sequence shown here is derived from an EMBL/GenBank/DDBJ whole genome shotgun (WGS) entry which is preliminary data.</text>
</comment>
<accession>A0A8J5WE48</accession>
<reference evidence="3" key="2">
    <citation type="submission" date="2021-02" db="EMBL/GenBank/DDBJ databases">
        <authorList>
            <person name="Kimball J.A."/>
            <person name="Haas M.W."/>
            <person name="Macchietto M."/>
            <person name="Kono T."/>
            <person name="Duquette J."/>
            <person name="Shao M."/>
        </authorList>
    </citation>
    <scope>NUCLEOTIDE SEQUENCE</scope>
    <source>
        <tissue evidence="3">Fresh leaf tissue</tissue>
    </source>
</reference>
<dbReference type="EMBL" id="JAAALK010000082">
    <property type="protein sequence ID" value="KAG8088024.1"/>
    <property type="molecule type" value="Genomic_DNA"/>
</dbReference>
<sequence length="441" mass="49368">MPENVKLRIQQMGFGDLLKLRMGNISDRYLGRFLLDCVKEDPLRLQISRKVLPITPQAVATVFGIPSEGVSFPKFSKQEMDKGKTELRKKCDELGMEGLFADKNKYQKLGTNGVPRWVLKHYVHQQSPQIPEIDEWAVKCFMMCVCNALLFCTSNEKITGYDYLVCKDLSSLGGYNWAKDVVDDIQSNITWWKKRRDATTPTLPGSIAFLVLNNVRTFYQNVRTLGDKEQLVGEEDEPPILCVVRGGRRKTAGAGTSTTDLISLDPELAETIASITDESIKAYVSDLVKNYEVAVTDARIIISKEENKIKQSQRKIEESQTQISNAEKMLRSKVNSATTQITDLDETIGSYIARTRSSKQPISRGENLSMDDDDDDDADEDDAHTCQGASAKVNDEDSEEESQLDSTEKSGRASEDDLSENPSCHEDAEEEPHSSGPKQLM</sequence>
<evidence type="ECO:0000313" key="4">
    <source>
        <dbReference type="Proteomes" id="UP000729402"/>
    </source>
</evidence>
<feature type="compositionally biased region" description="Acidic residues" evidence="2">
    <location>
        <begin position="369"/>
        <end position="382"/>
    </location>
</feature>
<feature type="coiled-coil region" evidence="1">
    <location>
        <begin position="302"/>
        <end position="329"/>
    </location>
</feature>
<evidence type="ECO:0000313" key="3">
    <source>
        <dbReference type="EMBL" id="KAG8088024.1"/>
    </source>
</evidence>
<reference evidence="3" key="1">
    <citation type="journal article" date="2021" name="bioRxiv">
        <title>Whole Genome Assembly and Annotation of Northern Wild Rice, Zizania palustris L., Supports a Whole Genome Duplication in the Zizania Genus.</title>
        <authorList>
            <person name="Haas M."/>
            <person name="Kono T."/>
            <person name="Macchietto M."/>
            <person name="Millas R."/>
            <person name="McGilp L."/>
            <person name="Shao M."/>
            <person name="Duquette J."/>
            <person name="Hirsch C.N."/>
            <person name="Kimball J."/>
        </authorList>
    </citation>
    <scope>NUCLEOTIDE SEQUENCE</scope>
    <source>
        <tissue evidence="3">Fresh leaf tissue</tissue>
    </source>
</reference>
<dbReference type="AlphaFoldDB" id="A0A8J5WE48"/>
<feature type="compositionally biased region" description="Basic and acidic residues" evidence="2">
    <location>
        <begin position="406"/>
        <end position="415"/>
    </location>
</feature>
<keyword evidence="4" id="KW-1185">Reference proteome</keyword>